<keyword evidence="2" id="KW-0378">Hydrolase</keyword>
<keyword evidence="1" id="KW-0812">Transmembrane</keyword>
<sequence>MDSLTQIVLGAACGEATLGKKIGNKAMLFGAIGGTIPDLDVIVGRLIYRNEIHALVFHRGFMHSFLFAFIGAFAFGWLVFKLYDKGKRTGTTVLKDWIGLFFWALFTHPILDSFTPYGTQLFAPFSNYKVAFNNIAVVDPLYTVPFIVPLIMAMFYKRTHQRRRHLLFIGVGLSSIYMIATLFNENYVETIFEQSLKDNKVMYERFQVQPTIFNNVLWYGVAETRSFYYFGFFSHFDKEKNFKNWARIEKHHGLLPMQHKDLALLAWFSNDYYNITATNEEDEYIFDDLRYPLLNPDDASSTLFSFTLIKRSGRWDIKNRIPKLNEDPTIESLFGPMFKRLKGE</sequence>
<feature type="transmembrane region" description="Helical" evidence="1">
    <location>
        <begin position="131"/>
        <end position="153"/>
    </location>
</feature>
<feature type="transmembrane region" description="Helical" evidence="1">
    <location>
        <begin position="165"/>
        <end position="183"/>
    </location>
</feature>
<organism evidence="2 3">
    <name type="scientific">Winogradskyella aurantia</name>
    <dbReference type="NCBI Taxonomy" id="1915063"/>
    <lineage>
        <taxon>Bacteria</taxon>
        <taxon>Pseudomonadati</taxon>
        <taxon>Bacteroidota</taxon>
        <taxon>Flavobacteriia</taxon>
        <taxon>Flavobacteriales</taxon>
        <taxon>Flavobacteriaceae</taxon>
        <taxon>Winogradskyella</taxon>
    </lineage>
</organism>
<dbReference type="PANTHER" id="PTHR40031">
    <property type="entry name" value="HYPOTHETICAL MEMBRANE SPANNING PROTEIN"/>
    <property type="match status" value="1"/>
</dbReference>
<comment type="caution">
    <text evidence="2">The sequence shown here is derived from an EMBL/GenBank/DDBJ whole genome shotgun (WGS) entry which is preliminary data.</text>
</comment>
<dbReference type="AlphaFoldDB" id="A0A265UXV5"/>
<dbReference type="GO" id="GO:0016787">
    <property type="term" value="F:hydrolase activity"/>
    <property type="evidence" value="ECO:0007669"/>
    <property type="project" value="UniProtKB-KW"/>
</dbReference>
<evidence type="ECO:0000313" key="2">
    <source>
        <dbReference type="EMBL" id="OZV70145.1"/>
    </source>
</evidence>
<dbReference type="RefSeq" id="WP_094967737.1">
    <property type="nucleotide sequence ID" value="NZ_NGJN01000002.1"/>
</dbReference>
<feature type="transmembrane region" description="Helical" evidence="1">
    <location>
        <begin position="60"/>
        <end position="80"/>
    </location>
</feature>
<feature type="transmembrane region" description="Helical" evidence="1">
    <location>
        <begin position="26"/>
        <end position="48"/>
    </location>
</feature>
<dbReference type="InterPro" id="IPR053170">
    <property type="entry name" value="Transcription_regulator"/>
</dbReference>
<protein>
    <submittedName>
        <fullName evidence="2">Metal-dependent hydrolase</fullName>
    </submittedName>
</protein>
<keyword evidence="3" id="KW-1185">Reference proteome</keyword>
<dbReference type="Pfam" id="PF04307">
    <property type="entry name" value="YdjM"/>
    <property type="match status" value="1"/>
</dbReference>
<evidence type="ECO:0000256" key="1">
    <source>
        <dbReference type="SAM" id="Phobius"/>
    </source>
</evidence>
<gene>
    <name evidence="2" type="ORF">CA834_04760</name>
</gene>
<dbReference type="Proteomes" id="UP000216840">
    <property type="component" value="Unassembled WGS sequence"/>
</dbReference>
<reference evidence="2 3" key="1">
    <citation type="submission" date="2017-05" db="EMBL/GenBank/DDBJ databases">
        <title>The draft genome sequence of Idiomarina salinarum WNB302.</title>
        <authorList>
            <person name="Sun Y."/>
            <person name="Chen B."/>
            <person name="Du Z."/>
        </authorList>
    </citation>
    <scope>NUCLEOTIDE SEQUENCE [LARGE SCALE GENOMIC DNA]</scope>
    <source>
        <strain evidence="2 3">WNB302</strain>
    </source>
</reference>
<name>A0A265UXV5_9FLAO</name>
<dbReference type="InterPro" id="IPR007404">
    <property type="entry name" value="YdjM-like"/>
</dbReference>
<feature type="transmembrane region" description="Helical" evidence="1">
    <location>
        <begin position="92"/>
        <end position="111"/>
    </location>
</feature>
<keyword evidence="1" id="KW-1133">Transmembrane helix</keyword>
<proteinExistence type="predicted"/>
<keyword evidence="1" id="KW-0472">Membrane</keyword>
<accession>A0A265UXV5</accession>
<dbReference type="PANTHER" id="PTHR40031:SF1">
    <property type="entry name" value="MEMBRANE-BOUND METAL-DEPENDENT HYDROLASE"/>
    <property type="match status" value="1"/>
</dbReference>
<dbReference type="OrthoDB" id="9781927at2"/>
<dbReference type="EMBL" id="NGJN01000002">
    <property type="protein sequence ID" value="OZV70145.1"/>
    <property type="molecule type" value="Genomic_DNA"/>
</dbReference>
<evidence type="ECO:0000313" key="3">
    <source>
        <dbReference type="Proteomes" id="UP000216840"/>
    </source>
</evidence>